<evidence type="ECO:0008006" key="3">
    <source>
        <dbReference type="Google" id="ProtNLM"/>
    </source>
</evidence>
<feature type="region of interest" description="Disordered" evidence="1">
    <location>
        <begin position="195"/>
        <end position="220"/>
    </location>
</feature>
<evidence type="ECO:0000313" key="2">
    <source>
        <dbReference type="EMBL" id="CAB4222650.1"/>
    </source>
</evidence>
<evidence type="ECO:0000256" key="1">
    <source>
        <dbReference type="SAM" id="MobiDB-lite"/>
    </source>
</evidence>
<name>A0A6J5T505_9CAUD</name>
<feature type="compositionally biased region" description="Acidic residues" evidence="1">
    <location>
        <begin position="198"/>
        <end position="212"/>
    </location>
</feature>
<organism evidence="2">
    <name type="scientific">uncultured Caudovirales phage</name>
    <dbReference type="NCBI Taxonomy" id="2100421"/>
    <lineage>
        <taxon>Viruses</taxon>
        <taxon>Duplodnaviria</taxon>
        <taxon>Heunggongvirae</taxon>
        <taxon>Uroviricota</taxon>
        <taxon>Caudoviricetes</taxon>
        <taxon>Peduoviridae</taxon>
        <taxon>Maltschvirus</taxon>
        <taxon>Maltschvirus maltsch</taxon>
    </lineage>
</organism>
<dbReference type="EMBL" id="LR797523">
    <property type="protein sequence ID" value="CAB4222650.1"/>
    <property type="molecule type" value="Genomic_DNA"/>
</dbReference>
<sequence length="678" mass="78448">MELLQSKSILAKLMATENLIVEQRNVRTASFDVKNRILVIPTLDSNISSDLYDLLVGHEVGHALYTPEEGLIKSSELELTHSVLNVVEDARIERKMKIKYPGLKQPMILGYKDLTNRNFFGTENIDINSLNFIDRTNMYFKLGVSSNIKFNNDTELELIDDVDSTESFDDVLIVTKKIMDYLNEEAETNKEEEIFLISEEDDEQEEDGDEDNHDYKENDDYEYNDEQENTIESLTDKFFSENQKKLYSSDGTKYYYGNVPDVNLSKMIVPHDKLWDDYKHFHTKIITNGYIIPTNIKQDFQTFKNDSKKVVAYLVKEFELKKNAEQLKRTSIAKTGELNENALFSYKFADDIFKKISVVPNGKSHGLIMFIDWSGSMTNNLNNTVKQLLNLVLFCKQIKIPFEVYAFTTRYIEDQYVQEFNENDIVALSDTKQLNILSSTMSTTQFLYAASMLLFSSNNMYYSPPWFRLGNTPLDASIITAMKLVPKFKKDYKLQIVNTVFLTDGMSDDTTRIFFTKNARQYIGNGDENYSRHDKSLSFIIRHPKTKHQEVIKNAYNSRKVTTAYLKMLKSVTGCNIIGFFILNNRDINSSEVASMFSDRINFETTKSELRAKNYLVLNSEGYDDYYLIRSEGLNINNKELTVKENASTRGLVTSFSKFVKSRLTNRIILNRFIHLIS</sequence>
<reference evidence="2" key="1">
    <citation type="submission" date="2020-05" db="EMBL/GenBank/DDBJ databases">
        <authorList>
            <person name="Chiriac C."/>
            <person name="Salcher M."/>
            <person name="Ghai R."/>
            <person name="Kavagutti S V."/>
        </authorList>
    </citation>
    <scope>NUCLEOTIDE SEQUENCE</scope>
</reference>
<gene>
    <name evidence="2" type="ORF">UFOVP1655_164</name>
</gene>
<proteinExistence type="predicted"/>
<protein>
    <recommendedName>
        <fullName evidence="3">Peptidase</fullName>
    </recommendedName>
</protein>
<accession>A0A6J5T505</accession>